<dbReference type="SUPFAM" id="SSF55604">
    <property type="entry name" value="Glucose permease domain IIB"/>
    <property type="match status" value="1"/>
</dbReference>
<keyword evidence="10 12" id="KW-0472">Membrane</keyword>
<keyword evidence="3" id="KW-1003">Cell membrane</keyword>
<evidence type="ECO:0000256" key="4">
    <source>
        <dbReference type="ARBA" id="ARBA00022597"/>
    </source>
</evidence>
<keyword evidence="7 12" id="KW-0812">Transmembrane</keyword>
<comment type="caution">
    <text evidence="15">The sequence shown here is derived from an EMBL/GenBank/DDBJ whole genome shotgun (WGS) entry which is preliminary data.</text>
</comment>
<gene>
    <name evidence="15" type="ORF">JZO67_000357</name>
</gene>
<dbReference type="InterPro" id="IPR036878">
    <property type="entry name" value="Glu_permease_IIB"/>
</dbReference>
<feature type="active site" description="Phosphocysteine intermediate; for EIIB activity" evidence="11">
    <location>
        <position position="27"/>
    </location>
</feature>
<keyword evidence="4" id="KW-0762">Sugar transport</keyword>
<dbReference type="PANTHER" id="PTHR30175:SF1">
    <property type="entry name" value="PTS SYSTEM ARBUTIN-, CELLOBIOSE-, AND SALICIN-SPECIFIC EIIBC COMPONENT-RELATED"/>
    <property type="match status" value="1"/>
</dbReference>
<name>A0ABV0EIN6_9ENTE</name>
<keyword evidence="16" id="KW-1185">Reference proteome</keyword>
<feature type="transmembrane region" description="Helical" evidence="12">
    <location>
        <begin position="337"/>
        <end position="358"/>
    </location>
</feature>
<keyword evidence="9 12" id="KW-1133">Transmembrane helix</keyword>
<organism evidence="15 16">
    <name type="scientific">Candidatus Enterococcus ferrettii</name>
    <dbReference type="NCBI Taxonomy" id="2815324"/>
    <lineage>
        <taxon>Bacteria</taxon>
        <taxon>Bacillati</taxon>
        <taxon>Bacillota</taxon>
        <taxon>Bacilli</taxon>
        <taxon>Lactobacillales</taxon>
        <taxon>Enterococcaceae</taxon>
        <taxon>Enterococcus</taxon>
    </lineage>
</organism>
<evidence type="ECO:0000256" key="8">
    <source>
        <dbReference type="ARBA" id="ARBA00022777"/>
    </source>
</evidence>
<dbReference type="InterPro" id="IPR001996">
    <property type="entry name" value="PTS_IIB_1"/>
</dbReference>
<dbReference type="InterPro" id="IPR018113">
    <property type="entry name" value="PTrfase_EIIB_Cys"/>
</dbReference>
<dbReference type="PROSITE" id="PS01035">
    <property type="entry name" value="PTS_EIIB_TYPE_1_CYS"/>
    <property type="match status" value="1"/>
</dbReference>
<dbReference type="Pfam" id="PF02378">
    <property type="entry name" value="PTS_EIIC"/>
    <property type="match status" value="1"/>
</dbReference>
<protein>
    <submittedName>
        <fullName evidence="15">PTS system, beta-glucoside-specific IIA component</fullName>
    </submittedName>
</protein>
<dbReference type="CDD" id="cd00212">
    <property type="entry name" value="PTS_IIB_glc"/>
    <property type="match status" value="1"/>
</dbReference>
<dbReference type="Proteomes" id="UP000664357">
    <property type="component" value="Unassembled WGS sequence"/>
</dbReference>
<feature type="domain" description="PTS EIIC type-1" evidence="14">
    <location>
        <begin position="106"/>
        <end position="477"/>
    </location>
</feature>
<feature type="transmembrane region" description="Helical" evidence="12">
    <location>
        <begin position="145"/>
        <end position="164"/>
    </location>
</feature>
<dbReference type="RefSeq" id="WP_207702838.1">
    <property type="nucleotide sequence ID" value="NZ_JAFREL020000001.1"/>
</dbReference>
<feature type="domain" description="PTS EIIB type-1" evidence="13">
    <location>
        <begin position="5"/>
        <end position="87"/>
    </location>
</feature>
<dbReference type="InterPro" id="IPR050558">
    <property type="entry name" value="PTS_Sugar-Specific_Components"/>
</dbReference>
<keyword evidence="6" id="KW-0598">Phosphotransferase system</keyword>
<dbReference type="PANTHER" id="PTHR30175">
    <property type="entry name" value="PHOSPHOTRANSFERASE SYSTEM TRANSPORT PROTEIN"/>
    <property type="match status" value="1"/>
</dbReference>
<dbReference type="InterPro" id="IPR013013">
    <property type="entry name" value="PTS_EIIC_1"/>
</dbReference>
<evidence type="ECO:0000256" key="7">
    <source>
        <dbReference type="ARBA" id="ARBA00022692"/>
    </source>
</evidence>
<evidence type="ECO:0000256" key="11">
    <source>
        <dbReference type="PROSITE-ProRule" id="PRU00421"/>
    </source>
</evidence>
<dbReference type="PROSITE" id="PS51098">
    <property type="entry name" value="PTS_EIIB_TYPE_1"/>
    <property type="match status" value="1"/>
</dbReference>
<dbReference type="InterPro" id="IPR003352">
    <property type="entry name" value="PTS_EIIC"/>
</dbReference>
<dbReference type="Gene3D" id="3.30.1360.60">
    <property type="entry name" value="Glucose permease domain IIB"/>
    <property type="match status" value="1"/>
</dbReference>
<evidence type="ECO:0000313" key="15">
    <source>
        <dbReference type="EMBL" id="MEO1768446.1"/>
    </source>
</evidence>
<feature type="transmembrane region" description="Helical" evidence="12">
    <location>
        <begin position="370"/>
        <end position="390"/>
    </location>
</feature>
<feature type="transmembrane region" description="Helical" evidence="12">
    <location>
        <begin position="396"/>
        <end position="418"/>
    </location>
</feature>
<evidence type="ECO:0000256" key="2">
    <source>
        <dbReference type="ARBA" id="ARBA00022448"/>
    </source>
</evidence>
<feature type="transmembrane region" description="Helical" evidence="12">
    <location>
        <begin position="439"/>
        <end position="464"/>
    </location>
</feature>
<evidence type="ECO:0000256" key="3">
    <source>
        <dbReference type="ARBA" id="ARBA00022475"/>
    </source>
</evidence>
<keyword evidence="5" id="KW-0808">Transferase</keyword>
<feature type="transmembrane region" description="Helical" evidence="12">
    <location>
        <begin position="255"/>
        <end position="276"/>
    </location>
</feature>
<keyword evidence="8" id="KW-0418">Kinase</keyword>
<proteinExistence type="predicted"/>
<dbReference type="Pfam" id="PF00367">
    <property type="entry name" value="PTS_EIIB"/>
    <property type="match status" value="1"/>
</dbReference>
<dbReference type="PROSITE" id="PS51103">
    <property type="entry name" value="PTS_EIIC_TYPE_1"/>
    <property type="match status" value="1"/>
</dbReference>
<accession>A0ABV0EIN6</accession>
<evidence type="ECO:0000259" key="13">
    <source>
        <dbReference type="PROSITE" id="PS51098"/>
    </source>
</evidence>
<evidence type="ECO:0000256" key="12">
    <source>
        <dbReference type="SAM" id="Phobius"/>
    </source>
</evidence>
<dbReference type="EMBL" id="JAFREL020000001">
    <property type="protein sequence ID" value="MEO1768446.1"/>
    <property type="molecule type" value="Genomic_DNA"/>
</dbReference>
<evidence type="ECO:0000256" key="1">
    <source>
        <dbReference type="ARBA" id="ARBA00004651"/>
    </source>
</evidence>
<sequence>MADNKNLAKMIIQHVGGKDNVRSLTHCFTRLRFVLKDEEKANTDLLKQSEDVVDVIQQGGQYQVVIGMKVEAVYLEVMKRLDLAAEQEEEPEESAEDKSLFNRFVDTISGIFMPLLGLLTACGIIKGILAILSVSGLLAVTDGTYVILNAVGDSLFYFFPIFLAYTAAKKFKVNEFTGMAIGATMIYPAIINSITETPLETLFSGTIVESNVFLTFLKIPVLLTNYSSTVIPAILAVWFASIIEKQVKRIAPAPVKNFFVPLVTLLIAVPIIFIVIGPLATWASTIIGTFVQVLYNFSPVLFGAFVGGFWQIFVMFGIHQGMIPIVINNLATLGYDTIFAATCTASFTQLAILIAIVIRTKNKRIKNTATAAIFPAIFGITEPAIYGVTLPLKKPFIISCVSSGIGGALAMVLGVKFYQMGGQGIFAFPCYLNPASGDFTGIWMSVIAIGIAMIISFAATLFLYRDVTEEKQEEKVALEEALTEK</sequence>
<evidence type="ECO:0000259" key="14">
    <source>
        <dbReference type="PROSITE" id="PS51103"/>
    </source>
</evidence>
<evidence type="ECO:0000256" key="9">
    <source>
        <dbReference type="ARBA" id="ARBA00022989"/>
    </source>
</evidence>
<evidence type="ECO:0000256" key="6">
    <source>
        <dbReference type="ARBA" id="ARBA00022683"/>
    </source>
</evidence>
<keyword evidence="2" id="KW-0813">Transport</keyword>
<comment type="subcellular location">
    <subcellularLocation>
        <location evidence="1">Cell membrane</location>
        <topology evidence="1">Multi-pass membrane protein</topology>
    </subcellularLocation>
</comment>
<feature type="transmembrane region" description="Helical" evidence="12">
    <location>
        <begin position="111"/>
        <end position="139"/>
    </location>
</feature>
<evidence type="ECO:0000313" key="16">
    <source>
        <dbReference type="Proteomes" id="UP000664357"/>
    </source>
</evidence>
<evidence type="ECO:0000256" key="5">
    <source>
        <dbReference type="ARBA" id="ARBA00022679"/>
    </source>
</evidence>
<reference evidence="15 16" key="1">
    <citation type="submission" date="2024-02" db="EMBL/GenBank/DDBJ databases">
        <title>The Genome Sequence of Enterococcus sp. DIV0159.</title>
        <authorList>
            <person name="Earl A."/>
            <person name="Manson A."/>
            <person name="Gilmore M."/>
            <person name="Sanders J."/>
            <person name="Shea T."/>
            <person name="Howe W."/>
            <person name="Livny J."/>
            <person name="Cuomo C."/>
            <person name="Neafsey D."/>
            <person name="Birren B."/>
        </authorList>
    </citation>
    <scope>NUCLEOTIDE SEQUENCE [LARGE SCALE GENOMIC DNA]</scope>
    <source>
        <strain evidence="15 16">665A</strain>
    </source>
</reference>
<feature type="transmembrane region" description="Helical" evidence="12">
    <location>
        <begin position="223"/>
        <end position="243"/>
    </location>
</feature>
<feature type="transmembrane region" description="Helical" evidence="12">
    <location>
        <begin position="282"/>
        <end position="305"/>
    </location>
</feature>
<evidence type="ECO:0000256" key="10">
    <source>
        <dbReference type="ARBA" id="ARBA00023136"/>
    </source>
</evidence>